<evidence type="ECO:0000256" key="5">
    <source>
        <dbReference type="SAM" id="MobiDB-lite"/>
    </source>
</evidence>
<feature type="region of interest" description="Disordered" evidence="5">
    <location>
        <begin position="519"/>
        <end position="543"/>
    </location>
</feature>
<evidence type="ECO:0000256" key="4">
    <source>
        <dbReference type="PROSITE-ProRule" id="PRU00125"/>
    </source>
</evidence>
<feature type="compositionally biased region" description="Acidic residues" evidence="5">
    <location>
        <begin position="613"/>
        <end position="627"/>
    </location>
</feature>
<feature type="compositionally biased region" description="Basic and acidic residues" evidence="5">
    <location>
        <begin position="678"/>
        <end position="703"/>
    </location>
</feature>
<evidence type="ECO:0000313" key="8">
    <source>
        <dbReference type="EMBL" id="KAJ9577126.1"/>
    </source>
</evidence>
<evidence type="ECO:0000259" key="7">
    <source>
        <dbReference type="PROSITE" id="PS50023"/>
    </source>
</evidence>
<feature type="compositionally biased region" description="Acidic residues" evidence="5">
    <location>
        <begin position="579"/>
        <end position="591"/>
    </location>
</feature>
<evidence type="ECO:0000256" key="3">
    <source>
        <dbReference type="ARBA" id="ARBA00023038"/>
    </source>
</evidence>
<dbReference type="CDD" id="cd22198">
    <property type="entry name" value="CH_MICAL_EHBP-like"/>
    <property type="match status" value="1"/>
</dbReference>
<dbReference type="AlphaFoldDB" id="A0AAD7ZB96"/>
<keyword evidence="3 4" id="KW-0440">LIM domain</keyword>
<feature type="compositionally biased region" description="Low complexity" evidence="5">
    <location>
        <begin position="600"/>
        <end position="612"/>
    </location>
</feature>
<sequence length="866" mass="99766">SQVHPDTLLHWLKKQVALYDSVHVEDMTHSFKNGLVLCAIIHRYRPDLIDFHTLSSDDVASNNQLAFDTLERELGIPPVKMEECEVPDKLTMLSYLSQIYDTFRGEIPHIKHPKLEEPEEKKHMHHLQEYLTSHHHHHHHHAKPIQIRKPPSVVSSPVVATPERKVETLRRQRKRRSTDKERPANISEEQWQRWEEIRHNRSERQMRRKQLLDLAKKHLHKSMQMLETNAKPDGPFEDYSLFVYRQTAPAFADRVKDLELKLFYPDQEARLLNEAKKGAIDENFSGRIKNLEEKLKGTITDKKPKDLRRAIGKIEKTDWNVKEIEKKILENKMGRGVKHERPEKVPKWSREQFDDKIQAVKSKLQRKSHDKEVADKYADIDLSLKHYDKKLKETSLVQMGPRGNNKVSAIAEQLAGRNQEPEKPAIQRSNSKPALFLPSQGGSESCHFCGKRVYLMERLSAEGKFFHRGCFRCEYCSTTLRLGNYSFDREGKFGSRFFCMQHFGLQGTQRLKMRRKSEEFRTGMDKENIPTKSSPKTPEKAKSLSETVDRMALAGLDVLDVKSTPERIEFENLTAAASDVEEAPSEMDEDEWTDRNFGASAAEASSDSLSDLSDSEEEANEVFEEAIEQPLTLDETRKLAETWTRRYSKTPEDKQNGEDKEYESEDDESETATEGEDDIRARELRKQEVQLEVPERLKGRRNSDTGSDTEVASDDYSSTESESEEEEGEEEEEENSATEIETDSEFEHDGTTPTQHEVPSILIDDSNITFRRGRRVAEEPKKVKYRSKQVHGGVKLEFSPLQPEAESAKMSTTANNNANNNASKIPPIVKPTPLINPRRGDYLLNRTHSTEGIASKMSLELKRNIF</sequence>
<dbReference type="InterPro" id="IPR036872">
    <property type="entry name" value="CH_dom_sf"/>
</dbReference>
<accession>A0AAD7ZB96</accession>
<dbReference type="InterPro" id="IPR050540">
    <property type="entry name" value="F-actin_Monoox_Mical"/>
</dbReference>
<feature type="compositionally biased region" description="Acidic residues" evidence="5">
    <location>
        <begin position="721"/>
        <end position="744"/>
    </location>
</feature>
<reference evidence="8" key="1">
    <citation type="journal article" date="2023" name="IScience">
        <title>Live-bearing cockroach genome reveals convergent evolutionary mechanisms linked to viviparity in insects and beyond.</title>
        <authorList>
            <person name="Fouks B."/>
            <person name="Harrison M.C."/>
            <person name="Mikhailova A.A."/>
            <person name="Marchal E."/>
            <person name="English S."/>
            <person name="Carruthers M."/>
            <person name="Jennings E.C."/>
            <person name="Chiamaka E.L."/>
            <person name="Frigard R.A."/>
            <person name="Pippel M."/>
            <person name="Attardo G.M."/>
            <person name="Benoit J.B."/>
            <person name="Bornberg-Bauer E."/>
            <person name="Tobe S.S."/>
        </authorList>
    </citation>
    <scope>NUCLEOTIDE SEQUENCE</scope>
    <source>
        <strain evidence="8">Stay&amp;Tobe</strain>
    </source>
</reference>
<proteinExistence type="predicted"/>
<feature type="region of interest" description="Disordered" evidence="5">
    <location>
        <begin position="813"/>
        <end position="833"/>
    </location>
</feature>
<feature type="domain" description="Calponin-homology (CH)" evidence="6">
    <location>
        <begin position="2"/>
        <end position="104"/>
    </location>
</feature>
<dbReference type="SUPFAM" id="SSF47576">
    <property type="entry name" value="Calponin-homology domain, CH-domain"/>
    <property type="match status" value="1"/>
</dbReference>
<feature type="non-terminal residue" evidence="8">
    <location>
        <position position="1"/>
    </location>
</feature>
<dbReference type="InterPro" id="IPR001781">
    <property type="entry name" value="Znf_LIM"/>
</dbReference>
<dbReference type="Gene3D" id="2.10.110.10">
    <property type="entry name" value="Cysteine Rich Protein"/>
    <property type="match status" value="1"/>
</dbReference>
<feature type="compositionally biased region" description="Acidic residues" evidence="5">
    <location>
        <begin position="660"/>
        <end position="677"/>
    </location>
</feature>
<dbReference type="PANTHER" id="PTHR23167:SF54">
    <property type="entry name" value="[F-ACTIN]-MONOOXYGENASE MICAL"/>
    <property type="match status" value="1"/>
</dbReference>
<evidence type="ECO:0000256" key="1">
    <source>
        <dbReference type="ARBA" id="ARBA00022723"/>
    </source>
</evidence>
<feature type="region of interest" description="Disordered" evidence="5">
    <location>
        <begin position="132"/>
        <end position="185"/>
    </location>
</feature>
<feature type="compositionally biased region" description="Low complexity" evidence="5">
    <location>
        <begin position="150"/>
        <end position="159"/>
    </location>
</feature>
<dbReference type="PROSITE" id="PS00478">
    <property type="entry name" value="LIM_DOMAIN_1"/>
    <property type="match status" value="1"/>
</dbReference>
<dbReference type="GO" id="GO:0046872">
    <property type="term" value="F:metal ion binding"/>
    <property type="evidence" value="ECO:0007669"/>
    <property type="project" value="UniProtKB-KW"/>
</dbReference>
<dbReference type="EMBL" id="JASPKZ010009374">
    <property type="protein sequence ID" value="KAJ9577126.1"/>
    <property type="molecule type" value="Genomic_DNA"/>
</dbReference>
<dbReference type="SUPFAM" id="SSF57716">
    <property type="entry name" value="Glucocorticoid receptor-like (DNA-binding domain)"/>
    <property type="match status" value="1"/>
</dbReference>
<feature type="region of interest" description="Disordered" evidence="5">
    <location>
        <begin position="572"/>
        <end position="591"/>
    </location>
</feature>
<feature type="compositionally biased region" description="Basic and acidic residues" evidence="5">
    <location>
        <begin position="634"/>
        <end position="659"/>
    </location>
</feature>
<feature type="domain" description="LIM zinc-binding" evidence="7">
    <location>
        <begin position="444"/>
        <end position="509"/>
    </location>
</feature>
<dbReference type="Proteomes" id="UP001233999">
    <property type="component" value="Unassembled WGS sequence"/>
</dbReference>
<dbReference type="Pfam" id="PF00412">
    <property type="entry name" value="LIM"/>
    <property type="match status" value="1"/>
</dbReference>
<dbReference type="PANTHER" id="PTHR23167">
    <property type="entry name" value="CALPONIN HOMOLOGY DOMAIN-CONTAINING PROTEIN DDB_G0272472-RELATED"/>
    <property type="match status" value="1"/>
</dbReference>
<organism evidence="8 9">
    <name type="scientific">Diploptera punctata</name>
    <name type="common">Pacific beetle cockroach</name>
    <dbReference type="NCBI Taxonomy" id="6984"/>
    <lineage>
        <taxon>Eukaryota</taxon>
        <taxon>Metazoa</taxon>
        <taxon>Ecdysozoa</taxon>
        <taxon>Arthropoda</taxon>
        <taxon>Hexapoda</taxon>
        <taxon>Insecta</taxon>
        <taxon>Pterygota</taxon>
        <taxon>Neoptera</taxon>
        <taxon>Polyneoptera</taxon>
        <taxon>Dictyoptera</taxon>
        <taxon>Blattodea</taxon>
        <taxon>Blaberoidea</taxon>
        <taxon>Blaberidae</taxon>
        <taxon>Diplopterinae</taxon>
        <taxon>Diploptera</taxon>
    </lineage>
</organism>
<keyword evidence="2 4" id="KW-0862">Zinc</keyword>
<reference evidence="8" key="2">
    <citation type="submission" date="2023-05" db="EMBL/GenBank/DDBJ databases">
        <authorList>
            <person name="Fouks B."/>
        </authorList>
    </citation>
    <scope>NUCLEOTIDE SEQUENCE</scope>
    <source>
        <strain evidence="8">Stay&amp;Tobe</strain>
        <tissue evidence="8">Testes</tissue>
    </source>
</reference>
<comment type="caution">
    <text evidence="8">The sequence shown here is derived from an EMBL/GenBank/DDBJ whole genome shotgun (WGS) entry which is preliminary data.</text>
</comment>
<name>A0AAD7ZB96_DIPPU</name>
<evidence type="ECO:0000256" key="2">
    <source>
        <dbReference type="ARBA" id="ARBA00022833"/>
    </source>
</evidence>
<evidence type="ECO:0000313" key="9">
    <source>
        <dbReference type="Proteomes" id="UP001233999"/>
    </source>
</evidence>
<gene>
    <name evidence="8" type="ORF">L9F63_006298</name>
</gene>
<keyword evidence="1 4" id="KW-0479">Metal-binding</keyword>
<feature type="compositionally biased region" description="Basic residues" evidence="5">
    <location>
        <begin position="133"/>
        <end position="143"/>
    </location>
</feature>
<feature type="region of interest" description="Disordered" evidence="5">
    <location>
        <begin position="600"/>
        <end position="785"/>
    </location>
</feature>
<dbReference type="InterPro" id="IPR001715">
    <property type="entry name" value="CH_dom"/>
</dbReference>
<dbReference type="SMART" id="SM00033">
    <property type="entry name" value="CH"/>
    <property type="match status" value="1"/>
</dbReference>
<dbReference type="Pfam" id="PF00307">
    <property type="entry name" value="CH"/>
    <property type="match status" value="1"/>
</dbReference>
<protein>
    <submittedName>
        <fullName evidence="8">Uncharacterized protein</fullName>
    </submittedName>
</protein>
<dbReference type="CDD" id="cd09439">
    <property type="entry name" value="LIM_Mical"/>
    <property type="match status" value="1"/>
</dbReference>
<evidence type="ECO:0000259" key="6">
    <source>
        <dbReference type="PROSITE" id="PS50021"/>
    </source>
</evidence>
<keyword evidence="9" id="KW-1185">Reference proteome</keyword>
<dbReference type="PROSITE" id="PS50023">
    <property type="entry name" value="LIM_DOMAIN_2"/>
    <property type="match status" value="1"/>
</dbReference>
<dbReference type="SMART" id="SM00132">
    <property type="entry name" value="LIM"/>
    <property type="match status" value="1"/>
</dbReference>
<feature type="compositionally biased region" description="Basic and acidic residues" evidence="5">
    <location>
        <begin position="519"/>
        <end position="529"/>
    </location>
</feature>
<dbReference type="PROSITE" id="PS50021">
    <property type="entry name" value="CH"/>
    <property type="match status" value="1"/>
</dbReference>
<dbReference type="Gene3D" id="1.10.418.10">
    <property type="entry name" value="Calponin-like domain"/>
    <property type="match status" value="1"/>
</dbReference>